<evidence type="ECO:0000313" key="2">
    <source>
        <dbReference type="Proteomes" id="UP001148662"/>
    </source>
</evidence>
<name>A0ACC1T6T8_9APHY</name>
<gene>
    <name evidence="1" type="ORF">NM688_g3143</name>
</gene>
<organism evidence="1 2">
    <name type="scientific">Phlebia brevispora</name>
    <dbReference type="NCBI Taxonomy" id="194682"/>
    <lineage>
        <taxon>Eukaryota</taxon>
        <taxon>Fungi</taxon>
        <taxon>Dikarya</taxon>
        <taxon>Basidiomycota</taxon>
        <taxon>Agaricomycotina</taxon>
        <taxon>Agaricomycetes</taxon>
        <taxon>Polyporales</taxon>
        <taxon>Meruliaceae</taxon>
        <taxon>Phlebia</taxon>
    </lineage>
</organism>
<reference evidence="1" key="1">
    <citation type="submission" date="2022-07" db="EMBL/GenBank/DDBJ databases">
        <title>Genome Sequence of Phlebia brevispora.</title>
        <authorList>
            <person name="Buettner E."/>
        </authorList>
    </citation>
    <scope>NUCLEOTIDE SEQUENCE</scope>
    <source>
        <strain evidence="1">MPL23</strain>
    </source>
</reference>
<keyword evidence="2" id="KW-1185">Reference proteome</keyword>
<dbReference type="EMBL" id="JANHOG010000436">
    <property type="protein sequence ID" value="KAJ3554376.1"/>
    <property type="molecule type" value="Genomic_DNA"/>
</dbReference>
<proteinExistence type="predicted"/>
<accession>A0ACC1T6T8</accession>
<protein>
    <submittedName>
        <fullName evidence="1">Uncharacterized protein</fullName>
    </submittedName>
</protein>
<dbReference type="Proteomes" id="UP001148662">
    <property type="component" value="Unassembled WGS sequence"/>
</dbReference>
<sequence length="503" mass="54592">MSGFPSVQAYPLGRSTLYIIVAVSLHSPPNRYAREYKEIGQCDHGSNGTLFCLAPPDNAIHPTLVDILNLSSATCKDLRYPGGLTRHLSARHSGLSPGMNSCPIKGCIKVYNTLDDMETHLRTGHFLVMLPDHPALSSLQHPSSRTYHTPSFRELFYMFADVLVAKNITVPIGLLDALSPNEGDDEGVLDEGGEYYSGDDDGGRMFIVFYSLVLTGCQADKIENQNAEADKVEGDELDHVNEAAQVGVPEYLKQVNAEAGERDVIGTALNSVGCERDKRDACQSDRLAQDASNSAGAVVTHASQYRALPCELSLDHMNNEDYTNEMLIGSESGTTEHPWEVAGSSETGYIPSEQATASMADITQGVKMDPETYWSSALRTGSSWYPSTSVNDQSLPEFACASTYADSWTENSRTTSIEFQEDHPIVTHLTDSPFDTTSTSEDCHNPCIGPIGHAFRPVFYTSGHVDDVTGPIAHATSGVDDCVDSVDTFARPMCGYAADPTIY</sequence>
<comment type="caution">
    <text evidence="1">The sequence shown here is derived from an EMBL/GenBank/DDBJ whole genome shotgun (WGS) entry which is preliminary data.</text>
</comment>
<evidence type="ECO:0000313" key="1">
    <source>
        <dbReference type="EMBL" id="KAJ3554376.1"/>
    </source>
</evidence>